<evidence type="ECO:0000259" key="3">
    <source>
        <dbReference type="Pfam" id="PF03703"/>
    </source>
</evidence>
<gene>
    <name evidence="4" type="ORF">FGD71_001605</name>
</gene>
<accession>A0A505DRH9</accession>
<feature type="region of interest" description="Disordered" evidence="1">
    <location>
        <begin position="1"/>
        <end position="48"/>
    </location>
</feature>
<keyword evidence="2" id="KW-0472">Membrane</keyword>
<feature type="transmembrane region" description="Helical" evidence="2">
    <location>
        <begin position="222"/>
        <end position="241"/>
    </location>
</feature>
<feature type="domain" description="YdbS-like PH" evidence="3">
    <location>
        <begin position="451"/>
        <end position="524"/>
    </location>
</feature>
<dbReference type="Pfam" id="PF03703">
    <property type="entry name" value="bPH_2"/>
    <property type="match status" value="2"/>
</dbReference>
<dbReference type="OrthoDB" id="4121259at2"/>
<feature type="domain" description="YdbS-like PH" evidence="3">
    <location>
        <begin position="113"/>
        <end position="191"/>
    </location>
</feature>
<feature type="transmembrane region" description="Helical" evidence="2">
    <location>
        <begin position="431"/>
        <end position="451"/>
    </location>
</feature>
<evidence type="ECO:0000313" key="4">
    <source>
        <dbReference type="EMBL" id="TPQ23916.1"/>
    </source>
</evidence>
<feature type="transmembrane region" description="Helical" evidence="2">
    <location>
        <begin position="261"/>
        <end position="288"/>
    </location>
</feature>
<evidence type="ECO:0000313" key="5">
    <source>
        <dbReference type="Proteomes" id="UP000317378"/>
    </source>
</evidence>
<proteinExistence type="predicted"/>
<dbReference type="RefSeq" id="WP_119098536.1">
    <property type="nucleotide sequence ID" value="NZ_QXMJ01000034.1"/>
</dbReference>
<dbReference type="PANTHER" id="PTHR34473">
    <property type="entry name" value="UPF0699 TRANSMEMBRANE PROTEIN YDBS"/>
    <property type="match status" value="1"/>
</dbReference>
<feature type="transmembrane region" description="Helical" evidence="2">
    <location>
        <begin position="406"/>
        <end position="425"/>
    </location>
</feature>
<feature type="transmembrane region" description="Helical" evidence="2">
    <location>
        <begin position="64"/>
        <end position="83"/>
    </location>
</feature>
<dbReference type="PANTHER" id="PTHR34473:SF2">
    <property type="entry name" value="UPF0699 TRANSMEMBRANE PROTEIN YDBT"/>
    <property type="match status" value="1"/>
</dbReference>
<dbReference type="InterPro" id="IPR005182">
    <property type="entry name" value="YdbS-like_PH"/>
</dbReference>
<keyword evidence="2" id="KW-0812">Transmembrane</keyword>
<keyword evidence="2" id="KW-1133">Transmembrane helix</keyword>
<dbReference type="Proteomes" id="UP000317378">
    <property type="component" value="Unassembled WGS sequence"/>
</dbReference>
<evidence type="ECO:0000256" key="2">
    <source>
        <dbReference type="SAM" id="Phobius"/>
    </source>
</evidence>
<protein>
    <recommendedName>
        <fullName evidence="3">YdbS-like PH domain-containing protein</fullName>
    </recommendedName>
</protein>
<dbReference type="AlphaFoldDB" id="A0A505DRH9"/>
<reference evidence="4 5" key="1">
    <citation type="submission" date="2019-06" db="EMBL/GenBank/DDBJ databases">
        <title>Streptomyces sporangiiformans sp. nov., a novel actinomycete isolated from soil in Mount Song.</title>
        <authorList>
            <person name="Han L."/>
        </authorList>
    </citation>
    <scope>NUCLEOTIDE SEQUENCE [LARGE SCALE GENOMIC DNA]</scope>
    <source>
        <strain evidence="4 5">NEAU-SSA 1</strain>
    </source>
</reference>
<dbReference type="EMBL" id="VCHX02000034">
    <property type="protein sequence ID" value="TPQ23916.1"/>
    <property type="molecule type" value="Genomic_DNA"/>
</dbReference>
<comment type="caution">
    <text evidence="4">The sequence shown here is derived from an EMBL/GenBank/DDBJ whole genome shotgun (WGS) entry which is preliminary data.</text>
</comment>
<name>A0A505DRH9_9ACTN</name>
<dbReference type="PIRSF" id="PIRSF026631">
    <property type="entry name" value="UCP026631"/>
    <property type="match status" value="1"/>
</dbReference>
<feature type="transmembrane region" description="Helical" evidence="2">
    <location>
        <begin position="89"/>
        <end position="109"/>
    </location>
</feature>
<sequence>MNGPTHTRRDPGTLGQADRPEQVDEVGQAPNALDAAGEASVDGEREDGGVPWRRLDNRLLLVQLKWIVPPVLSTGFYALITLGRLDREAYIRLGLLAGVFLLIMLWRLVELLTTRYRVAGDNLEVRTGLLGRRRRTVPCDRIRGVDLTADPFLRVFGLVTMKITTAQGGGEQGDTSLEALRRADAEELRQALLRRAGAAPGATDPDRVIARMDWAWLRYMPLNSWGVLAVLVVGASALRILDGFGIKPERILRAVLGFLGAAGLWESIVIGTLALLVVGSVTAVALAAEEWWGYRLERDESDNFAVHRGLLTTRSLSIDERRMRGIEVTEPLALRLGGGAHVAAVATGLQKSEGLEVSKMRTLSPGVPRARAHEIAAVVVGEHPSPTTAALRPHPRAALRRRHVRAGLTVLAPCAVLALLGLLLTPVLLHIAWISAAVLLPAGAVFAHSGYRALGHTLHGRHLLTRYGTFIRRTVALRRDSVIGWVIVQSPAQRRSGLATILVTTAACKGGAYPVRDVDLAEGLAFADEAVPGLLAPFVERG</sequence>
<keyword evidence="5" id="KW-1185">Reference proteome</keyword>
<organism evidence="4 5">
    <name type="scientific">Streptomyces sporangiiformans</name>
    <dbReference type="NCBI Taxonomy" id="2315329"/>
    <lineage>
        <taxon>Bacteria</taxon>
        <taxon>Bacillati</taxon>
        <taxon>Actinomycetota</taxon>
        <taxon>Actinomycetes</taxon>
        <taxon>Kitasatosporales</taxon>
        <taxon>Streptomycetaceae</taxon>
        <taxon>Streptomyces</taxon>
    </lineage>
</organism>
<evidence type="ECO:0000256" key="1">
    <source>
        <dbReference type="SAM" id="MobiDB-lite"/>
    </source>
</evidence>
<dbReference type="InterPro" id="IPR014529">
    <property type="entry name" value="UCP026631"/>
</dbReference>